<accession>A0A0A9A4A1</accession>
<dbReference type="AlphaFoldDB" id="A0A0A9A4A1"/>
<sequence>MLVKVSVSIDQLIFSLGKKKSKVHIGVNLPWVVSW</sequence>
<dbReference type="EMBL" id="GBRH01251416">
    <property type="protein sequence ID" value="JAD46479.1"/>
    <property type="molecule type" value="Transcribed_RNA"/>
</dbReference>
<reference evidence="1" key="2">
    <citation type="journal article" date="2015" name="Data Brief">
        <title>Shoot transcriptome of the giant reed, Arundo donax.</title>
        <authorList>
            <person name="Barrero R.A."/>
            <person name="Guerrero F.D."/>
            <person name="Moolhuijzen P."/>
            <person name="Goolsby J.A."/>
            <person name="Tidwell J."/>
            <person name="Bellgard S.E."/>
            <person name="Bellgard M.I."/>
        </authorList>
    </citation>
    <scope>NUCLEOTIDE SEQUENCE</scope>
    <source>
        <tissue evidence="1">Shoot tissue taken approximately 20 cm above the soil surface</tissue>
    </source>
</reference>
<evidence type="ECO:0000313" key="1">
    <source>
        <dbReference type="EMBL" id="JAD46479.1"/>
    </source>
</evidence>
<organism evidence="1">
    <name type="scientific">Arundo donax</name>
    <name type="common">Giant reed</name>
    <name type="synonym">Donax arundinaceus</name>
    <dbReference type="NCBI Taxonomy" id="35708"/>
    <lineage>
        <taxon>Eukaryota</taxon>
        <taxon>Viridiplantae</taxon>
        <taxon>Streptophyta</taxon>
        <taxon>Embryophyta</taxon>
        <taxon>Tracheophyta</taxon>
        <taxon>Spermatophyta</taxon>
        <taxon>Magnoliopsida</taxon>
        <taxon>Liliopsida</taxon>
        <taxon>Poales</taxon>
        <taxon>Poaceae</taxon>
        <taxon>PACMAD clade</taxon>
        <taxon>Arundinoideae</taxon>
        <taxon>Arundineae</taxon>
        <taxon>Arundo</taxon>
    </lineage>
</organism>
<name>A0A0A9A4A1_ARUDO</name>
<reference evidence="1" key="1">
    <citation type="submission" date="2014-09" db="EMBL/GenBank/DDBJ databases">
        <authorList>
            <person name="Magalhaes I.L.F."/>
            <person name="Oliveira U."/>
            <person name="Santos F.R."/>
            <person name="Vidigal T.H.D.A."/>
            <person name="Brescovit A.D."/>
            <person name="Santos A.J."/>
        </authorList>
    </citation>
    <scope>NUCLEOTIDE SEQUENCE</scope>
    <source>
        <tissue evidence="1">Shoot tissue taken approximately 20 cm above the soil surface</tissue>
    </source>
</reference>
<proteinExistence type="predicted"/>
<protein>
    <submittedName>
        <fullName evidence="1">Uncharacterized protein</fullName>
    </submittedName>
</protein>